<dbReference type="SUPFAM" id="SSF54001">
    <property type="entry name" value="Cysteine proteinases"/>
    <property type="match status" value="1"/>
</dbReference>
<dbReference type="GO" id="GO:0005694">
    <property type="term" value="C:chromosome"/>
    <property type="evidence" value="ECO:0007669"/>
    <property type="project" value="UniProtKB-ARBA"/>
</dbReference>
<evidence type="ECO:0000256" key="2">
    <source>
        <dbReference type="ARBA" id="ARBA00010407"/>
    </source>
</evidence>
<feature type="domain" description="OTU" evidence="8">
    <location>
        <begin position="195"/>
        <end position="322"/>
    </location>
</feature>
<dbReference type="Gene3D" id="3.90.70.80">
    <property type="match status" value="1"/>
</dbReference>
<accession>A0A6A7GCS2</accession>
<dbReference type="InterPro" id="IPR003323">
    <property type="entry name" value="OTU_dom"/>
</dbReference>
<dbReference type="CDD" id="cd20104">
    <property type="entry name" value="MBT_PHF20L1-like"/>
    <property type="match status" value="2"/>
</dbReference>
<dbReference type="AlphaFoldDB" id="A0A6A7GCS2"/>
<evidence type="ECO:0000256" key="5">
    <source>
        <dbReference type="ARBA" id="ARBA00022786"/>
    </source>
</evidence>
<dbReference type="SUPFAM" id="SSF54160">
    <property type="entry name" value="Chromo domain-like"/>
    <property type="match status" value="2"/>
</dbReference>
<dbReference type="InterPro" id="IPR004092">
    <property type="entry name" value="Mbt"/>
</dbReference>
<dbReference type="GO" id="GO:0061578">
    <property type="term" value="F:K63-linked deubiquitinase activity"/>
    <property type="evidence" value="ECO:0007669"/>
    <property type="project" value="TreeGrafter"/>
</dbReference>
<comment type="catalytic activity">
    <reaction evidence="1">
        <text>Thiol-dependent hydrolysis of ester, thioester, amide, peptide and isopeptide bonds formed by the C-terminal Gly of ubiquitin (a 76-residue protein attached to proteins as an intracellular targeting signal).</text>
        <dbReference type="EC" id="3.4.19.12"/>
    </reaction>
</comment>
<dbReference type="GO" id="GO:0016579">
    <property type="term" value="P:protein deubiquitination"/>
    <property type="evidence" value="ECO:0007669"/>
    <property type="project" value="TreeGrafter"/>
</dbReference>
<dbReference type="InterPro" id="IPR038765">
    <property type="entry name" value="Papain-like_cys_pep_sf"/>
</dbReference>
<dbReference type="Gene3D" id="2.30.30.140">
    <property type="match status" value="2"/>
</dbReference>
<dbReference type="EMBL" id="IACT01009280">
    <property type="protein sequence ID" value="LAC28390.1"/>
    <property type="molecule type" value="mRNA"/>
</dbReference>
<keyword evidence="4" id="KW-0645">Protease</keyword>
<dbReference type="EC" id="3.4.19.12" evidence="3"/>
<dbReference type="InterPro" id="IPR050704">
    <property type="entry name" value="Peptidase_C85-like"/>
</dbReference>
<keyword evidence="5" id="KW-0833">Ubl conjugation pathway</keyword>
<dbReference type="GO" id="GO:0006508">
    <property type="term" value="P:proteolysis"/>
    <property type="evidence" value="ECO:0007669"/>
    <property type="project" value="UniProtKB-KW"/>
</dbReference>
<evidence type="ECO:0000256" key="1">
    <source>
        <dbReference type="ARBA" id="ARBA00000707"/>
    </source>
</evidence>
<organism evidence="9">
    <name type="scientific">Hirondellea gigas</name>
    <dbReference type="NCBI Taxonomy" id="1518452"/>
    <lineage>
        <taxon>Eukaryota</taxon>
        <taxon>Metazoa</taxon>
        <taxon>Ecdysozoa</taxon>
        <taxon>Arthropoda</taxon>
        <taxon>Crustacea</taxon>
        <taxon>Multicrustacea</taxon>
        <taxon>Malacostraca</taxon>
        <taxon>Eumalacostraca</taxon>
        <taxon>Peracarida</taxon>
        <taxon>Amphipoda</taxon>
        <taxon>Amphilochidea</taxon>
        <taxon>Lysianassida</taxon>
        <taxon>Lysianassidira</taxon>
        <taxon>Lysianassoidea</taxon>
        <taxon>Lysianassidae</taxon>
        <taxon>Hirondellea</taxon>
    </lineage>
</organism>
<sequence length="536" mass="62587">MGREVENEADSDKYHEEKRNDHDVGQMFINKWLDIKDTVNNWCEAQVIDLTETKILVHYKGWKSKFDEWIKIADVERIAVLNSYTDRPRKYGTLSMKVGERCDVLDSQDKWCIASIIDVNTVREQCKVHYPGWSDRYDEWIDSDSYRMAPLYRFTPEPENERLQRQNRCRPQSTFTATSSHEENFRNLLKAKHGWEIAEMENDGNCLFRSISHQVYGNPEFHTLVREKCVEYMESESSFFRNYIIGDNQDYEDYCKNMRRDGIWGDNVEIQCMSEIYDRPVEVFAYQAEPMKTYRRPSQQGSKPPIRLSYHFQSHYNSVIHPRNHHFVISNEQPGEIEDRCLKWSALRSRQALDQAISLSDVEATELEGMRIALTHSRGEFEGQQSIDFDKAVHESVLVFEQTRKEKLQKDIAKAKEISLDDSSDLELKKALQQSLEDTFTLTSDVLSVPDVESEVLQRVIKETRSDTSESWPEPVRHCHKNLGFSLELCVEAFSIFGTQSNVSDDIVISNMTNYMLESSNRLKIPVIPVDEQESS</sequence>
<dbReference type="InterPro" id="IPR016197">
    <property type="entry name" value="Chromo-like_dom_sf"/>
</dbReference>
<evidence type="ECO:0000256" key="6">
    <source>
        <dbReference type="ARBA" id="ARBA00022801"/>
    </source>
</evidence>
<evidence type="ECO:0000259" key="8">
    <source>
        <dbReference type="PROSITE" id="PS50802"/>
    </source>
</evidence>
<comment type="similarity">
    <text evidence="2">Belongs to the peptidase C85 family.</text>
</comment>
<dbReference type="GO" id="GO:0005634">
    <property type="term" value="C:nucleus"/>
    <property type="evidence" value="ECO:0007669"/>
    <property type="project" value="InterPro"/>
</dbReference>
<reference evidence="9" key="1">
    <citation type="submission" date="2017-11" db="EMBL/GenBank/DDBJ databases">
        <title>The sensing device of the deep-sea amphipod.</title>
        <authorList>
            <person name="Kobayashi H."/>
            <person name="Nagahama T."/>
            <person name="Arai W."/>
            <person name="Sasagawa Y."/>
            <person name="Umeda M."/>
            <person name="Hayashi T."/>
            <person name="Nikaido I."/>
            <person name="Watanabe H."/>
            <person name="Oguri K."/>
            <person name="Kitazato H."/>
            <person name="Fujioka K."/>
            <person name="Kido Y."/>
            <person name="Takami H."/>
        </authorList>
    </citation>
    <scope>NUCLEOTIDE SEQUENCE</scope>
    <source>
        <tissue evidence="9">Whole body</tissue>
    </source>
</reference>
<dbReference type="Pfam" id="PF02338">
    <property type="entry name" value="OTU"/>
    <property type="match status" value="1"/>
</dbReference>
<dbReference type="GO" id="GO:0006355">
    <property type="term" value="P:regulation of DNA-templated transcription"/>
    <property type="evidence" value="ECO:0007669"/>
    <property type="project" value="InterPro"/>
</dbReference>
<dbReference type="PANTHER" id="PTHR12419">
    <property type="entry name" value="OTU DOMAIN CONTAINING PROTEIN"/>
    <property type="match status" value="1"/>
</dbReference>
<protein>
    <recommendedName>
        <fullName evidence="3">ubiquitinyl hydrolase 1</fullName>
        <ecNumber evidence="3">3.4.19.12</ecNumber>
    </recommendedName>
    <alternativeName>
        <fullName evidence="7">Deubiquitinating enzyme A</fullName>
    </alternativeName>
</protein>
<evidence type="ECO:0000256" key="3">
    <source>
        <dbReference type="ARBA" id="ARBA00012759"/>
    </source>
</evidence>
<dbReference type="GO" id="GO:0004843">
    <property type="term" value="F:cysteine-type deubiquitinase activity"/>
    <property type="evidence" value="ECO:0007669"/>
    <property type="project" value="UniProtKB-EC"/>
</dbReference>
<name>A0A6A7GCS2_9CRUS</name>
<keyword evidence="6" id="KW-0378">Hydrolase</keyword>
<dbReference type="Pfam" id="PF02820">
    <property type="entry name" value="MBT"/>
    <property type="match status" value="1"/>
</dbReference>
<evidence type="ECO:0000313" key="9">
    <source>
        <dbReference type="EMBL" id="LAC28390.1"/>
    </source>
</evidence>
<dbReference type="CDD" id="cd22752">
    <property type="entry name" value="OTU_OTUD5-like"/>
    <property type="match status" value="1"/>
</dbReference>
<dbReference type="PROSITE" id="PS50802">
    <property type="entry name" value="OTU"/>
    <property type="match status" value="1"/>
</dbReference>
<evidence type="ECO:0000256" key="4">
    <source>
        <dbReference type="ARBA" id="ARBA00022670"/>
    </source>
</evidence>
<evidence type="ECO:0000256" key="7">
    <source>
        <dbReference type="ARBA" id="ARBA00033460"/>
    </source>
</evidence>
<dbReference type="PANTHER" id="PTHR12419:SF4">
    <property type="entry name" value="OTU DOMAIN-CONTAINING PROTEIN 5"/>
    <property type="match status" value="1"/>
</dbReference>
<proteinExistence type="evidence at transcript level"/>